<dbReference type="RefSeq" id="WP_065930665.1">
    <property type="nucleotide sequence ID" value="NZ_JACAQV010000004.1"/>
</dbReference>
<proteinExistence type="predicted"/>
<dbReference type="Proteomes" id="UP000561369">
    <property type="component" value="Unassembled WGS sequence"/>
</dbReference>
<sequence length="164" mass="19120">MRLITRKYLVPIRPFLARNFPVLIGVILSALFGSSAVIVLVENYYLPSLSNADAEITGLVLVVFITHCNFMIIYGRPKWAWGMYGFFIACLLVAVPGFHFSPHLFIYFECFFWPILGLLLLRSKRHQEMRAAYVEVRHMRVKVQAAINKRRKHERAIIRIKKPR</sequence>
<feature type="transmembrane region" description="Helical" evidence="1">
    <location>
        <begin position="56"/>
        <end position="74"/>
    </location>
</feature>
<evidence type="ECO:0000256" key="1">
    <source>
        <dbReference type="SAM" id="Phobius"/>
    </source>
</evidence>
<organism evidence="2 3">
    <name type="scientific">Pseudomonas salomonii</name>
    <dbReference type="NCBI Taxonomy" id="191391"/>
    <lineage>
        <taxon>Bacteria</taxon>
        <taxon>Pseudomonadati</taxon>
        <taxon>Pseudomonadota</taxon>
        <taxon>Gammaproteobacteria</taxon>
        <taxon>Pseudomonadales</taxon>
        <taxon>Pseudomonadaceae</taxon>
        <taxon>Pseudomonas</taxon>
    </lineage>
</organism>
<keyword evidence="1" id="KW-0472">Membrane</keyword>
<dbReference type="EMBL" id="JACAQV010000004">
    <property type="protein sequence ID" value="NWF06481.1"/>
    <property type="molecule type" value="Genomic_DNA"/>
</dbReference>
<accession>A0A7Y8G9D0</accession>
<feature type="transmembrane region" description="Helical" evidence="1">
    <location>
        <begin position="104"/>
        <end position="121"/>
    </location>
</feature>
<gene>
    <name evidence="2" type="ORF">HX810_02170</name>
</gene>
<comment type="caution">
    <text evidence="2">The sequence shown here is derived from an EMBL/GenBank/DDBJ whole genome shotgun (WGS) entry which is preliminary data.</text>
</comment>
<name>A0A7Y8G9D0_9PSED</name>
<dbReference type="AlphaFoldDB" id="A0A7Y8G9D0"/>
<evidence type="ECO:0000313" key="2">
    <source>
        <dbReference type="EMBL" id="NWF06481.1"/>
    </source>
</evidence>
<protein>
    <submittedName>
        <fullName evidence="2">Uncharacterized protein</fullName>
    </submittedName>
</protein>
<feature type="transmembrane region" description="Helical" evidence="1">
    <location>
        <begin position="20"/>
        <end position="41"/>
    </location>
</feature>
<keyword evidence="1" id="KW-1133">Transmembrane helix</keyword>
<keyword evidence="1" id="KW-0812">Transmembrane</keyword>
<reference evidence="2 3" key="1">
    <citation type="submission" date="2020-04" db="EMBL/GenBank/DDBJ databases">
        <title>Molecular characterization of pseudomonads from Agaricus bisporus reveal novel blotch 2 pathogens in Western Europe.</title>
        <authorList>
            <person name="Taparia T."/>
            <person name="Krijger M."/>
            <person name="Haynes E."/>
            <person name="Elpinstone J.G."/>
            <person name="Noble R."/>
            <person name="Van Der Wolf J."/>
        </authorList>
    </citation>
    <scope>NUCLEOTIDE SEQUENCE [LARGE SCALE GENOMIC DNA]</scope>
    <source>
        <strain evidence="2 3">IPO3765</strain>
    </source>
</reference>
<feature type="transmembrane region" description="Helical" evidence="1">
    <location>
        <begin position="81"/>
        <end position="98"/>
    </location>
</feature>
<evidence type="ECO:0000313" key="3">
    <source>
        <dbReference type="Proteomes" id="UP000561369"/>
    </source>
</evidence>